<dbReference type="Proteomes" id="UP001218218">
    <property type="component" value="Unassembled WGS sequence"/>
</dbReference>
<proteinExistence type="predicted"/>
<name>A0AAD7F098_9AGAR</name>
<reference evidence="2" key="1">
    <citation type="submission" date="2023-03" db="EMBL/GenBank/DDBJ databases">
        <title>Massive genome expansion in bonnet fungi (Mycena s.s.) driven by repeated elements and novel gene families across ecological guilds.</title>
        <authorList>
            <consortium name="Lawrence Berkeley National Laboratory"/>
            <person name="Harder C.B."/>
            <person name="Miyauchi S."/>
            <person name="Viragh M."/>
            <person name="Kuo A."/>
            <person name="Thoen E."/>
            <person name="Andreopoulos B."/>
            <person name="Lu D."/>
            <person name="Skrede I."/>
            <person name="Drula E."/>
            <person name="Henrissat B."/>
            <person name="Morin E."/>
            <person name="Kohler A."/>
            <person name="Barry K."/>
            <person name="LaButti K."/>
            <person name="Morin E."/>
            <person name="Salamov A."/>
            <person name="Lipzen A."/>
            <person name="Mereny Z."/>
            <person name="Hegedus B."/>
            <person name="Baldrian P."/>
            <person name="Stursova M."/>
            <person name="Weitz H."/>
            <person name="Taylor A."/>
            <person name="Grigoriev I.V."/>
            <person name="Nagy L.G."/>
            <person name="Martin F."/>
            <person name="Kauserud H."/>
        </authorList>
    </citation>
    <scope>NUCLEOTIDE SEQUENCE</scope>
    <source>
        <strain evidence="2">CBHHK002</strain>
    </source>
</reference>
<dbReference type="AlphaFoldDB" id="A0AAD7F098"/>
<keyword evidence="1" id="KW-0732">Signal</keyword>
<evidence type="ECO:0000313" key="3">
    <source>
        <dbReference type="Proteomes" id="UP001218218"/>
    </source>
</evidence>
<keyword evidence="3" id="KW-1185">Reference proteome</keyword>
<feature type="signal peptide" evidence="1">
    <location>
        <begin position="1"/>
        <end position="19"/>
    </location>
</feature>
<evidence type="ECO:0008006" key="4">
    <source>
        <dbReference type="Google" id="ProtNLM"/>
    </source>
</evidence>
<gene>
    <name evidence="2" type="ORF">DFH08DRAFT_843699</name>
</gene>
<evidence type="ECO:0000313" key="2">
    <source>
        <dbReference type="EMBL" id="KAJ7361298.1"/>
    </source>
</evidence>
<evidence type="ECO:0000256" key="1">
    <source>
        <dbReference type="SAM" id="SignalP"/>
    </source>
</evidence>
<feature type="chain" id="PRO_5042182076" description="Secreted protein" evidence="1">
    <location>
        <begin position="20"/>
        <end position="155"/>
    </location>
</feature>
<protein>
    <recommendedName>
        <fullName evidence="4">Secreted protein</fullName>
    </recommendedName>
</protein>
<accession>A0AAD7F098</accession>
<sequence length="155" mass="17164">MGWRSRWMATLTTSSRSMCLPMSAVARAGRCAGGACRCRCPWSVRGRYRGCARYGSAGGWRRRSEWGASPRFVCPIGGTNNSILTTQPNERPSYLYSPASSAIILRSRFQVSAGSVLAIIIRFQVPHQPIQSNQSIISSSIHTHQHLLLTTFYDP</sequence>
<dbReference type="EMBL" id="JARIHO010000005">
    <property type="protein sequence ID" value="KAJ7361298.1"/>
    <property type="molecule type" value="Genomic_DNA"/>
</dbReference>
<organism evidence="2 3">
    <name type="scientific">Mycena albidolilacea</name>
    <dbReference type="NCBI Taxonomy" id="1033008"/>
    <lineage>
        <taxon>Eukaryota</taxon>
        <taxon>Fungi</taxon>
        <taxon>Dikarya</taxon>
        <taxon>Basidiomycota</taxon>
        <taxon>Agaricomycotina</taxon>
        <taxon>Agaricomycetes</taxon>
        <taxon>Agaricomycetidae</taxon>
        <taxon>Agaricales</taxon>
        <taxon>Marasmiineae</taxon>
        <taxon>Mycenaceae</taxon>
        <taxon>Mycena</taxon>
    </lineage>
</organism>
<comment type="caution">
    <text evidence="2">The sequence shown here is derived from an EMBL/GenBank/DDBJ whole genome shotgun (WGS) entry which is preliminary data.</text>
</comment>